<sequence>MHHHEIIPVYIKHPRPIELWEVKKLTEIVHAGKVAFTNKKTEFKEAVSEFKVKRKLREAERQKKEAELKLEQERAAAEEKRHEEALEK</sequence>
<keyword evidence="3" id="KW-1185">Reference proteome</keyword>
<gene>
    <name evidence="2" type="ORF">ADUPG1_001276</name>
</gene>
<organism evidence="2 3">
    <name type="scientific">Aduncisulcus paluster</name>
    <dbReference type="NCBI Taxonomy" id="2918883"/>
    <lineage>
        <taxon>Eukaryota</taxon>
        <taxon>Metamonada</taxon>
        <taxon>Carpediemonas-like organisms</taxon>
        <taxon>Aduncisulcus</taxon>
    </lineage>
</organism>
<name>A0ABQ5KEK3_9EUKA</name>
<evidence type="ECO:0000313" key="3">
    <source>
        <dbReference type="Proteomes" id="UP001057375"/>
    </source>
</evidence>
<feature type="region of interest" description="Disordered" evidence="1">
    <location>
        <begin position="61"/>
        <end position="88"/>
    </location>
</feature>
<evidence type="ECO:0000313" key="2">
    <source>
        <dbReference type="EMBL" id="GKT29829.1"/>
    </source>
</evidence>
<evidence type="ECO:0000256" key="1">
    <source>
        <dbReference type="SAM" id="MobiDB-lite"/>
    </source>
</evidence>
<protein>
    <submittedName>
        <fullName evidence="2">Patatin-like phospholipase family protein</fullName>
    </submittedName>
</protein>
<dbReference type="EMBL" id="BQXS01000969">
    <property type="protein sequence ID" value="GKT29829.1"/>
    <property type="molecule type" value="Genomic_DNA"/>
</dbReference>
<accession>A0ABQ5KEK3</accession>
<comment type="caution">
    <text evidence="2">The sequence shown here is derived from an EMBL/GenBank/DDBJ whole genome shotgun (WGS) entry which is preliminary data.</text>
</comment>
<dbReference type="Proteomes" id="UP001057375">
    <property type="component" value="Unassembled WGS sequence"/>
</dbReference>
<proteinExistence type="predicted"/>
<reference evidence="2" key="1">
    <citation type="submission" date="2022-03" db="EMBL/GenBank/DDBJ databases">
        <title>Draft genome sequence of Aduncisulcus paluster, a free-living microaerophilic Fornicata.</title>
        <authorList>
            <person name="Yuyama I."/>
            <person name="Kume K."/>
            <person name="Tamura T."/>
            <person name="Inagaki Y."/>
            <person name="Hashimoto T."/>
        </authorList>
    </citation>
    <scope>NUCLEOTIDE SEQUENCE</scope>
    <source>
        <strain evidence="2">NY0171</strain>
    </source>
</reference>